<name>A0AB34FEF8_9HYPO</name>
<proteinExistence type="predicted"/>
<dbReference type="InterPro" id="IPR052247">
    <property type="entry name" value="Meiotic_Crossover_Helicase"/>
</dbReference>
<dbReference type="SUPFAM" id="SSF158702">
    <property type="entry name" value="Sec63 N-terminal domain-like"/>
    <property type="match status" value="1"/>
</dbReference>
<dbReference type="GO" id="GO:0043138">
    <property type="term" value="F:3'-5' DNA helicase activity"/>
    <property type="evidence" value="ECO:0007669"/>
    <property type="project" value="UniProtKB-EC"/>
</dbReference>
<dbReference type="InterPro" id="IPR004179">
    <property type="entry name" value="Sec63-dom"/>
</dbReference>
<dbReference type="Pfam" id="PF02889">
    <property type="entry name" value="Sec63"/>
    <property type="match status" value="1"/>
</dbReference>
<evidence type="ECO:0000313" key="3">
    <source>
        <dbReference type="EMBL" id="KAJ6437829.1"/>
    </source>
</evidence>
<dbReference type="AlphaFoldDB" id="A0AB34FEF8"/>
<protein>
    <submittedName>
        <fullName evidence="3">Amidohydrolase</fullName>
    </submittedName>
</protein>
<feature type="compositionally biased region" description="Polar residues" evidence="1">
    <location>
        <begin position="1"/>
        <end position="11"/>
    </location>
</feature>
<evidence type="ECO:0000259" key="2">
    <source>
        <dbReference type="SMART" id="SM00973"/>
    </source>
</evidence>
<sequence>MASQGEQQSASVGPWVNGRPPSSESMQEPELQQIRLRYRLSPPTFGILCTIGKSPDRREVLHRACLATELRSFPLRQAERGFFREINDHLPIPYPVKENVSEPWHKAFLLVQIQLQRMPWPNKLPANVRKELHCEEKRIGKVLEAGLRCLVDILGLRRDGRGLSVALDVLRSVKASVWEGSDNEILQLEGLGLRSREKLAAAKIKTVKQLAKLEFWHIERLLSRNPPFGQHMLRQLAAFPVLTLQFDIVRQCSASHPTGVTVTPSSAVCSWIARATVDYENEASPLWAKSTPWTTLVIEGDDGRLVWFWRGSVKRLAGGKELILRLDARKGEELKITFACENVVGTMVRITHQV</sequence>
<reference evidence="3" key="1">
    <citation type="submission" date="2023-01" db="EMBL/GenBank/DDBJ databases">
        <title>The growth and conidiation of Purpureocillium lavendulum are regulated by nitrogen source and histone H3K14 acetylation.</title>
        <authorList>
            <person name="Tang P."/>
            <person name="Han J."/>
            <person name="Zhang C."/>
            <person name="Tang P."/>
            <person name="Qi F."/>
            <person name="Zhang K."/>
            <person name="Liang L."/>
        </authorList>
    </citation>
    <scope>NUCLEOTIDE SEQUENCE</scope>
    <source>
        <strain evidence="3">YMF1.00683</strain>
    </source>
</reference>
<keyword evidence="4" id="KW-1185">Reference proteome</keyword>
<evidence type="ECO:0000256" key="1">
    <source>
        <dbReference type="SAM" id="MobiDB-lite"/>
    </source>
</evidence>
<dbReference type="Proteomes" id="UP001163105">
    <property type="component" value="Unassembled WGS sequence"/>
</dbReference>
<dbReference type="SMART" id="SM00973">
    <property type="entry name" value="Sec63"/>
    <property type="match status" value="1"/>
</dbReference>
<comment type="caution">
    <text evidence="3">The sequence shown here is derived from an EMBL/GenBank/DDBJ whole genome shotgun (WGS) entry which is preliminary data.</text>
</comment>
<gene>
    <name evidence="3" type="ORF">O9K51_09657</name>
</gene>
<dbReference type="GO" id="GO:0016787">
    <property type="term" value="F:hydrolase activity"/>
    <property type="evidence" value="ECO:0007669"/>
    <property type="project" value="UniProtKB-KW"/>
</dbReference>
<organism evidence="3 4">
    <name type="scientific">Purpureocillium lavendulum</name>
    <dbReference type="NCBI Taxonomy" id="1247861"/>
    <lineage>
        <taxon>Eukaryota</taxon>
        <taxon>Fungi</taxon>
        <taxon>Dikarya</taxon>
        <taxon>Ascomycota</taxon>
        <taxon>Pezizomycotina</taxon>
        <taxon>Sordariomycetes</taxon>
        <taxon>Hypocreomycetidae</taxon>
        <taxon>Hypocreales</taxon>
        <taxon>Ophiocordycipitaceae</taxon>
        <taxon>Purpureocillium</taxon>
    </lineage>
</organism>
<dbReference type="PANTHER" id="PTHR47835:SF3">
    <property type="entry name" value="HELICASE FOR MEIOSIS 1"/>
    <property type="match status" value="1"/>
</dbReference>
<feature type="domain" description="SEC63" evidence="2">
    <location>
        <begin position="29"/>
        <end position="354"/>
    </location>
</feature>
<dbReference type="Gene3D" id="1.10.3380.10">
    <property type="entry name" value="Sec63 N-terminal domain-like domain"/>
    <property type="match status" value="1"/>
</dbReference>
<dbReference type="EMBL" id="JAQHRD010000010">
    <property type="protein sequence ID" value="KAJ6437829.1"/>
    <property type="molecule type" value="Genomic_DNA"/>
</dbReference>
<feature type="region of interest" description="Disordered" evidence="1">
    <location>
        <begin position="1"/>
        <end position="30"/>
    </location>
</feature>
<dbReference type="GO" id="GO:0051321">
    <property type="term" value="P:meiotic cell cycle"/>
    <property type="evidence" value="ECO:0007669"/>
    <property type="project" value="UniProtKB-KW"/>
</dbReference>
<dbReference type="PANTHER" id="PTHR47835">
    <property type="entry name" value="HFM1, ATP DEPENDENT DNA HELICASE HOMOLOG"/>
    <property type="match status" value="1"/>
</dbReference>
<evidence type="ECO:0000313" key="4">
    <source>
        <dbReference type="Proteomes" id="UP001163105"/>
    </source>
</evidence>
<accession>A0AB34FEF8</accession>